<dbReference type="PRINTS" id="PR01415">
    <property type="entry name" value="ANKYRIN"/>
</dbReference>
<feature type="repeat" description="ANK" evidence="3">
    <location>
        <begin position="1441"/>
        <end position="1473"/>
    </location>
</feature>
<reference evidence="10" key="1">
    <citation type="submission" date="2021-03" db="EMBL/GenBank/DDBJ databases">
        <authorList>
            <person name="Tagirdzhanova G."/>
        </authorList>
    </citation>
    <scope>NUCLEOTIDE SEQUENCE</scope>
</reference>
<evidence type="ECO:0000256" key="6">
    <source>
        <dbReference type="SAM" id="SignalP"/>
    </source>
</evidence>
<gene>
    <name evidence="10" type="ORF">HETSPECPRED_009055</name>
</gene>
<name>A0A8H3IMZ1_9LECA</name>
<dbReference type="InterPro" id="IPR002110">
    <property type="entry name" value="Ankyrin_rpt"/>
</dbReference>
<feature type="domain" description="GPI inositol-deacylase winged helix" evidence="7">
    <location>
        <begin position="925"/>
        <end position="1032"/>
    </location>
</feature>
<dbReference type="InterPro" id="IPR036770">
    <property type="entry name" value="Ankyrin_rpt-contain_sf"/>
</dbReference>
<proteinExistence type="predicted"/>
<dbReference type="Pfam" id="PF12796">
    <property type="entry name" value="Ank_2"/>
    <property type="match status" value="5"/>
</dbReference>
<keyword evidence="4" id="KW-0175">Coiled coil</keyword>
<evidence type="ECO:0000256" key="5">
    <source>
        <dbReference type="SAM" id="MobiDB-lite"/>
    </source>
</evidence>
<feature type="repeat" description="ANK" evidence="3">
    <location>
        <begin position="1507"/>
        <end position="1539"/>
    </location>
</feature>
<feature type="compositionally biased region" description="Acidic residues" evidence="5">
    <location>
        <begin position="1782"/>
        <end position="1807"/>
    </location>
</feature>
<evidence type="ECO:0000256" key="1">
    <source>
        <dbReference type="ARBA" id="ARBA00022737"/>
    </source>
</evidence>
<dbReference type="Pfam" id="PF24883">
    <property type="entry name" value="NPHP3_N"/>
    <property type="match status" value="1"/>
</dbReference>
<comment type="caution">
    <text evidence="10">The sequence shown here is derived from an EMBL/GenBank/DDBJ whole genome shotgun (WGS) entry which is preliminary data.</text>
</comment>
<feature type="repeat" description="ANK" evidence="3">
    <location>
        <begin position="1738"/>
        <end position="1770"/>
    </location>
</feature>
<accession>A0A8H3IMZ1</accession>
<evidence type="ECO:0000256" key="2">
    <source>
        <dbReference type="ARBA" id="ARBA00023043"/>
    </source>
</evidence>
<evidence type="ECO:0000259" key="7">
    <source>
        <dbReference type="Pfam" id="PF22939"/>
    </source>
</evidence>
<feature type="repeat" description="ANK" evidence="3">
    <location>
        <begin position="1672"/>
        <end position="1704"/>
    </location>
</feature>
<dbReference type="SUPFAM" id="SSF52540">
    <property type="entry name" value="P-loop containing nucleoside triphosphate hydrolases"/>
    <property type="match status" value="1"/>
</dbReference>
<feature type="repeat" description="ANK" evidence="3">
    <location>
        <begin position="1341"/>
        <end position="1373"/>
    </location>
</feature>
<feature type="domain" description="Nephrocystin 3-like N-terminal" evidence="9">
    <location>
        <begin position="626"/>
        <end position="799"/>
    </location>
</feature>
<evidence type="ECO:0000313" key="11">
    <source>
        <dbReference type="Proteomes" id="UP000664521"/>
    </source>
</evidence>
<dbReference type="PROSITE" id="PS50088">
    <property type="entry name" value="ANK_REPEAT"/>
    <property type="match status" value="14"/>
</dbReference>
<dbReference type="SMART" id="SM00248">
    <property type="entry name" value="ANK"/>
    <property type="match status" value="19"/>
</dbReference>
<feature type="chain" id="PRO_5034262612" description="NACHT domain-containing protein" evidence="6">
    <location>
        <begin position="22"/>
        <end position="1844"/>
    </location>
</feature>
<evidence type="ECO:0000259" key="8">
    <source>
        <dbReference type="Pfam" id="PF24809"/>
    </source>
</evidence>
<keyword evidence="11" id="KW-1185">Reference proteome</keyword>
<feature type="repeat" description="ANK" evidence="3">
    <location>
        <begin position="1275"/>
        <end position="1307"/>
    </location>
</feature>
<evidence type="ECO:0000256" key="4">
    <source>
        <dbReference type="SAM" id="Coils"/>
    </source>
</evidence>
<feature type="repeat" description="ANK" evidence="3">
    <location>
        <begin position="1639"/>
        <end position="1671"/>
    </location>
</feature>
<feature type="repeat" description="ANK" evidence="3">
    <location>
        <begin position="1474"/>
        <end position="1506"/>
    </location>
</feature>
<feature type="repeat" description="ANK" evidence="3">
    <location>
        <begin position="1606"/>
        <end position="1638"/>
    </location>
</feature>
<feature type="signal peptide" evidence="6">
    <location>
        <begin position="1"/>
        <end position="21"/>
    </location>
</feature>
<feature type="compositionally biased region" description="Basic and acidic residues" evidence="5">
    <location>
        <begin position="1808"/>
        <end position="1822"/>
    </location>
</feature>
<evidence type="ECO:0008006" key="12">
    <source>
        <dbReference type="Google" id="ProtNLM"/>
    </source>
</evidence>
<feature type="repeat" description="ANK" evidence="3">
    <location>
        <begin position="1573"/>
        <end position="1605"/>
    </location>
</feature>
<feature type="repeat" description="ANK" evidence="3">
    <location>
        <begin position="1705"/>
        <end position="1737"/>
    </location>
</feature>
<dbReference type="InterPro" id="IPR056125">
    <property type="entry name" value="DUF7708"/>
</dbReference>
<dbReference type="Pfam" id="PF22939">
    <property type="entry name" value="WHD_GPIID"/>
    <property type="match status" value="1"/>
</dbReference>
<dbReference type="InterPro" id="IPR056884">
    <property type="entry name" value="NPHP3-like_N"/>
</dbReference>
<sequence>MLSSFLFLPVCLLGSLVHSYALPNPAPAIVTNPPAMSTVSADIPEFTDFSDFSTLPASYYDLFTDYTTYGSAELASESAAWASVTKQFYATAKPSQLAALSSEYAAESSAYAAWTSDLYQTLDASESAALASEYAQFTREMAVYETYTGTGTPFISGITNATGTGDALPAQVTSNGVVRDNSAGAVSSTAPPVAQQSFGPLTRSQSAPAAYGLTCLDSSASQLDNHAVKFADCTGTEASICDSLNDPASLLTDQWVWSNSGGSCAMGYWLPKVGTGTAAIPSKQECQANIFDMMRRTCIPVDGSAGKWNAASVNVKVVPSAEGNGQQVDSGRISYLMAGSPKLEDLWSKAVQSLSERDRRSIDFSQDDKRTSLEELLGLVERDQEDDVTRQLVIPRTSGKPIVLRDVLGKIANCIHKFREVGDNVVQYDPAHAALPWAAVRLVLQAIVSEHEIRTSMLDGLEHVADLIARFAWVETLYLHASTIKRVNLQTALVRLYAAILTYLVKARRYYAKRTHKRVLKSLIQTEEQSVQKYLRNIADEEDKVNKIARLIDAQRLSEISKTMNDGFTNLVGRSNKISLQLQHLQLSVDMQHREPDVSLDELLKWINPVSTHDDYDVALQARMKNTCDWASDTPSFQTWLASDPLSKVAKVLWWHGRPGSGKSILTASLVEYLRKHRSEPVCFFFCFYNHEGKRRCNNIVGSWVSQLVRTSEIASRIAKEVYKKKESHIALQVELWRIFREANVQLEGCFFVIDGFDECVREDASARSFSHLDDRASFLQHLDGAISNTQARVLIVSREDVDIRGRLRLSLDHNVAGTNWNVWTEYEMTLDDTAKDIERFSLGILEHKLSSSRTTAESKEELATDAATKSEGMFLWIKLLYARLSSSNSPSRLRGIISSTPSGLDQAYERDLEAISSLGEDDQIRAIAILRWTLFAERPLTVRELSEALIVERDLGDEYQEPHFDSLKSENGSLDQSDIPEVWDEIYVEDRILKLCGSLIVVRGKDPDQPIEEHAIDFVHFSVKEYLLKVDLFVSTSRAQTRIAISCFRYLCYDDFYQEQNSSLEEFNYKIKRYSFLRYASIYIYNHLANSRPAAPALIQLCNRLLDPKACKWLSFSEIWCSDEFESYENYITKHRDNYHSPLYLASFLGQIETIEWLLEQREDVNHVGGYYGCPLSAAATYGYQDAVKLMLASGANPNQSGGELGNPLQSAAAWGNEAVVTTLLASGAFVNQTGGSWHAPIIAASRVHDPKISKAIVCRLLQAGANVKITTGNGLTALHAAAYMGLTEVIECLLEHGAEINARDDDGRTPLYSACNGNNEEAIRALIDKGADVNAVSAIGMSPLHELAYHGSDALVNLLLDHGADVNARESHGYTALHKAAWEGHISTIELLLSRGADVDARDVKDFTPLASAVMSGHTKAVAYLMTIGANTLPMKNDRAWTLLHLASRDGHEDVIKFLLANGSDVNAVDKNEWTALHLAAQSGHEKVIEFLLANGSDVNAVDKNEWTALHLAAQSGHEKVIEFLLANGSDVNAVDKNEWTALHLAAQFGHEKVIEFLLANGSDVNAVTQNGRTALHLAASFRHEKIIECLLASGSHVNAVDEEGSTALHFAAGSGHEKFIEFLFASGGDVNAVDKNEWTALHVAAFSGHEKVIEFLLANGSHVNAVDKEESTALHWAAFSGHEKVIEFLLASDSHVNAVTQRGLTALHLAANYGHGKAIEFLLSKGADIEAADYDGNTTLHVAVIGQKLTAVKILLQHGASLQAKDVDGKTPLDLAREYDEDEAIEEEDDDDEGDDDQNENENSENDKEDKAQKKDERKDVAQKIMFLLETWEKPEQQTAT</sequence>
<feature type="repeat" description="ANK" evidence="3">
    <location>
        <begin position="1308"/>
        <end position="1340"/>
    </location>
</feature>
<feature type="domain" description="DUF7708" evidence="8">
    <location>
        <begin position="407"/>
        <end position="553"/>
    </location>
</feature>
<evidence type="ECO:0000313" key="10">
    <source>
        <dbReference type="EMBL" id="CAF9933937.1"/>
    </source>
</evidence>
<evidence type="ECO:0000256" key="3">
    <source>
        <dbReference type="PROSITE-ProRule" id="PRU00023"/>
    </source>
</evidence>
<dbReference type="OrthoDB" id="539213at2759"/>
<protein>
    <recommendedName>
        <fullName evidence="12">NACHT domain-containing protein</fullName>
    </recommendedName>
</protein>
<dbReference type="InterPro" id="IPR054471">
    <property type="entry name" value="GPIID_WHD"/>
</dbReference>
<feature type="coiled-coil region" evidence="4">
    <location>
        <begin position="524"/>
        <end position="551"/>
    </location>
</feature>
<dbReference type="PROSITE" id="PS50297">
    <property type="entry name" value="ANK_REP_REGION"/>
    <property type="match status" value="14"/>
</dbReference>
<dbReference type="PANTHER" id="PTHR24198:SF165">
    <property type="entry name" value="ANKYRIN REPEAT-CONTAINING PROTEIN-RELATED"/>
    <property type="match status" value="1"/>
</dbReference>
<dbReference type="Pfam" id="PF13637">
    <property type="entry name" value="Ank_4"/>
    <property type="match status" value="1"/>
</dbReference>
<feature type="region of interest" description="Disordered" evidence="5">
    <location>
        <begin position="1782"/>
        <end position="1822"/>
    </location>
</feature>
<keyword evidence="1" id="KW-0677">Repeat</keyword>
<dbReference type="InterPro" id="IPR027417">
    <property type="entry name" value="P-loop_NTPase"/>
</dbReference>
<dbReference type="SUPFAM" id="SSF48403">
    <property type="entry name" value="Ankyrin repeat"/>
    <property type="match status" value="2"/>
</dbReference>
<dbReference type="Proteomes" id="UP000664521">
    <property type="component" value="Unassembled WGS sequence"/>
</dbReference>
<feature type="repeat" description="ANK" evidence="3">
    <location>
        <begin position="1374"/>
        <end position="1406"/>
    </location>
</feature>
<evidence type="ECO:0000259" key="9">
    <source>
        <dbReference type="Pfam" id="PF24883"/>
    </source>
</evidence>
<organism evidence="10 11">
    <name type="scientific">Heterodermia speciosa</name>
    <dbReference type="NCBI Taxonomy" id="116794"/>
    <lineage>
        <taxon>Eukaryota</taxon>
        <taxon>Fungi</taxon>
        <taxon>Dikarya</taxon>
        <taxon>Ascomycota</taxon>
        <taxon>Pezizomycotina</taxon>
        <taxon>Lecanoromycetes</taxon>
        <taxon>OSLEUM clade</taxon>
        <taxon>Lecanoromycetidae</taxon>
        <taxon>Caliciales</taxon>
        <taxon>Physciaceae</taxon>
        <taxon>Heterodermia</taxon>
    </lineage>
</organism>
<dbReference type="Pfam" id="PF00023">
    <property type="entry name" value="Ank"/>
    <property type="match status" value="2"/>
</dbReference>
<keyword evidence="2 3" id="KW-0040">ANK repeat</keyword>
<dbReference type="Gene3D" id="1.25.40.20">
    <property type="entry name" value="Ankyrin repeat-containing domain"/>
    <property type="match status" value="6"/>
</dbReference>
<dbReference type="EMBL" id="CAJPDS010000071">
    <property type="protein sequence ID" value="CAF9933937.1"/>
    <property type="molecule type" value="Genomic_DNA"/>
</dbReference>
<dbReference type="Pfam" id="PF24809">
    <property type="entry name" value="DUF7708"/>
    <property type="match status" value="1"/>
</dbReference>
<dbReference type="PANTHER" id="PTHR24198">
    <property type="entry name" value="ANKYRIN REPEAT AND PROTEIN KINASE DOMAIN-CONTAINING PROTEIN"/>
    <property type="match status" value="1"/>
</dbReference>
<keyword evidence="6" id="KW-0732">Signal</keyword>
<feature type="repeat" description="ANK" evidence="3">
    <location>
        <begin position="1540"/>
        <end position="1572"/>
    </location>
</feature>
<dbReference type="Gene3D" id="3.40.50.300">
    <property type="entry name" value="P-loop containing nucleotide triphosphate hydrolases"/>
    <property type="match status" value="1"/>
</dbReference>